<dbReference type="GO" id="GO:0003677">
    <property type="term" value="F:DNA binding"/>
    <property type="evidence" value="ECO:0007669"/>
    <property type="project" value="UniProtKB-UniRule"/>
</dbReference>
<evidence type="ECO:0000256" key="2">
    <source>
        <dbReference type="ARBA" id="ARBA00023242"/>
    </source>
</evidence>
<feature type="region of interest" description="Disordered" evidence="5">
    <location>
        <begin position="1"/>
        <end position="30"/>
    </location>
</feature>
<dbReference type="STRING" id="1447872.A0A1J9QAA9"/>
<proteinExistence type="predicted"/>
<evidence type="ECO:0000259" key="6">
    <source>
        <dbReference type="PROSITE" id="PS50118"/>
    </source>
</evidence>
<feature type="region of interest" description="Disordered" evidence="5">
    <location>
        <begin position="113"/>
        <end position="289"/>
    </location>
</feature>
<dbReference type="VEuPathDB" id="FungiDB:AJ78_02715"/>
<feature type="coiled-coil region" evidence="4">
    <location>
        <begin position="32"/>
        <end position="59"/>
    </location>
</feature>
<feature type="DNA-binding region" description="HMG box" evidence="3">
    <location>
        <begin position="289"/>
        <end position="355"/>
    </location>
</feature>
<dbReference type="InterPro" id="IPR056513">
    <property type="entry name" value="INO80F"/>
</dbReference>
<dbReference type="OrthoDB" id="10070927at2759"/>
<dbReference type="Proteomes" id="UP000182235">
    <property type="component" value="Unassembled WGS sequence"/>
</dbReference>
<keyword evidence="4" id="KW-0175">Coiled coil</keyword>
<dbReference type="PROSITE" id="PS50118">
    <property type="entry name" value="HMG_BOX_2"/>
    <property type="match status" value="1"/>
</dbReference>
<dbReference type="AlphaFoldDB" id="A0A1J9QAA9"/>
<sequence>MDSHEGPSKGSAHHNNHIHNNVSAPPNPPSIEAAYKRKCIELKKRLNEVEAANDAMRVRNAQGHRYVQKMRLESCMLLERLAVLTGMAEEQGISTELRARTVALLKEMDPHYTPVAHATRRGGGGGGGAGEGSSAGVKRASYGIDYMDDGTEGSSEGHPPTPQERPLRVKRSRRADDSTTHPDTPDKEIDHTNMNMNMNPSTTLPPLLPASRPRSPPPTHDLDSRMKHYNPLAGPISSSALDHHYPRQPPLAPSPTSHSHHRNHSGSGNNYAQTQDSPSTGNPEPQQPNQRYISAFEDFTNRTRDKVIHDLVDAYGPETNITPDDIDRALAEHWESLDPATKRQYGDRRESRGGL</sequence>
<feature type="compositionally biased region" description="Polar residues" evidence="5">
    <location>
        <begin position="271"/>
        <end position="289"/>
    </location>
</feature>
<keyword evidence="3" id="KW-0238">DNA-binding</keyword>
<dbReference type="EMBL" id="LGRN01000077">
    <property type="protein sequence ID" value="OJD17171.1"/>
    <property type="molecule type" value="Genomic_DNA"/>
</dbReference>
<protein>
    <recommendedName>
        <fullName evidence="6">HMG box domain-containing protein</fullName>
    </recommendedName>
</protein>
<feature type="compositionally biased region" description="Basic and acidic residues" evidence="5">
    <location>
        <begin position="174"/>
        <end position="191"/>
    </location>
</feature>
<evidence type="ECO:0000313" key="7">
    <source>
        <dbReference type="EMBL" id="OJD17171.1"/>
    </source>
</evidence>
<dbReference type="InterPro" id="IPR009071">
    <property type="entry name" value="HMG_box_dom"/>
</dbReference>
<evidence type="ECO:0000313" key="8">
    <source>
        <dbReference type="Proteomes" id="UP000182235"/>
    </source>
</evidence>
<feature type="domain" description="HMG box" evidence="6">
    <location>
        <begin position="289"/>
        <end position="355"/>
    </location>
</feature>
<feature type="compositionally biased region" description="Low complexity" evidence="5">
    <location>
        <begin position="193"/>
        <end position="213"/>
    </location>
</feature>
<organism evidence="7 8">
    <name type="scientific">Emergomyces pasteurianus Ep9510</name>
    <dbReference type="NCBI Taxonomy" id="1447872"/>
    <lineage>
        <taxon>Eukaryota</taxon>
        <taxon>Fungi</taxon>
        <taxon>Dikarya</taxon>
        <taxon>Ascomycota</taxon>
        <taxon>Pezizomycotina</taxon>
        <taxon>Eurotiomycetes</taxon>
        <taxon>Eurotiomycetidae</taxon>
        <taxon>Onygenales</taxon>
        <taxon>Ajellomycetaceae</taxon>
        <taxon>Emergomyces</taxon>
    </lineage>
</organism>
<keyword evidence="8" id="KW-1185">Reference proteome</keyword>
<keyword evidence="2 3" id="KW-0539">Nucleus</keyword>
<evidence type="ECO:0000256" key="1">
    <source>
        <dbReference type="ARBA" id="ARBA00004123"/>
    </source>
</evidence>
<feature type="compositionally biased region" description="Gly residues" evidence="5">
    <location>
        <begin position="121"/>
        <end position="133"/>
    </location>
</feature>
<comment type="caution">
    <text evidence="7">The sequence shown here is derived from an EMBL/GenBank/DDBJ whole genome shotgun (WGS) entry which is preliminary data.</text>
</comment>
<name>A0A1J9QAA9_9EURO</name>
<evidence type="ECO:0000256" key="3">
    <source>
        <dbReference type="PROSITE-ProRule" id="PRU00267"/>
    </source>
</evidence>
<gene>
    <name evidence="7" type="ORF">AJ78_02715</name>
</gene>
<accession>A0A1J9QAA9</accession>
<evidence type="ECO:0000256" key="4">
    <source>
        <dbReference type="SAM" id="Coils"/>
    </source>
</evidence>
<comment type="subcellular location">
    <subcellularLocation>
        <location evidence="1">Nucleus</location>
    </subcellularLocation>
</comment>
<dbReference type="Pfam" id="PF24245">
    <property type="entry name" value="INO80F"/>
    <property type="match status" value="1"/>
</dbReference>
<evidence type="ECO:0000256" key="5">
    <source>
        <dbReference type="SAM" id="MobiDB-lite"/>
    </source>
</evidence>
<reference evidence="7 8" key="1">
    <citation type="submission" date="2015-07" db="EMBL/GenBank/DDBJ databases">
        <title>Emmonsia species relationships and genome sequence.</title>
        <authorList>
            <consortium name="The Broad Institute Genomics Platform"/>
            <person name="Cuomo C.A."/>
            <person name="Munoz J.F."/>
            <person name="Imamovic A."/>
            <person name="Priest M.E."/>
            <person name="Young S."/>
            <person name="Clay O.K."/>
            <person name="McEwen J.G."/>
        </authorList>
    </citation>
    <scope>NUCLEOTIDE SEQUENCE [LARGE SCALE GENOMIC DNA]</scope>
    <source>
        <strain evidence="7 8">UAMH 9510</strain>
    </source>
</reference>
<dbReference type="GO" id="GO:0005634">
    <property type="term" value="C:nucleus"/>
    <property type="evidence" value="ECO:0007669"/>
    <property type="project" value="UniProtKB-SubCell"/>
</dbReference>